<sequence>MHNVFVVVGPTSSGKTSLALNLCKKYGGCILSADSRQVYKGLDIGTGKQPINSTYNIERFEDKWLVDGVVIWGYDIIGQEDDWTGDSYARFARSKILENLGTNIFLVGGTGFYIDLVTGKMQTSGIMPNSTLRKNLEATPLPKLLEQLSSLNPKALTNLDTNNPARIIRAIEIAKGQKINTTPLPDVSNINFVHVGLTADREFLYERADKWVDYIWENGLLDEVKNNLAYASFKPMQGLIYKTVIAYLNNELAQEAAIQRIKWDMHAYIRRQQTWFKKNTEIKWFNIYDSSLLADVESYLNLLQ</sequence>
<reference evidence="14" key="2">
    <citation type="journal article" date="2021" name="Microbiome">
        <title>Successional dynamics and alternative stable states in a saline activated sludge microbial community over 9 years.</title>
        <authorList>
            <person name="Wang Y."/>
            <person name="Ye J."/>
            <person name="Ju F."/>
            <person name="Liu L."/>
            <person name="Boyd J.A."/>
            <person name="Deng Y."/>
            <person name="Parks D.H."/>
            <person name="Jiang X."/>
            <person name="Yin X."/>
            <person name="Woodcroft B.J."/>
            <person name="Tyson G.W."/>
            <person name="Hugenholtz P."/>
            <person name="Polz M.F."/>
            <person name="Zhang T."/>
        </authorList>
    </citation>
    <scope>NUCLEOTIDE SEQUENCE</scope>
    <source>
        <strain evidence="14">HKST-UBA79</strain>
    </source>
</reference>
<evidence type="ECO:0000313" key="14">
    <source>
        <dbReference type="EMBL" id="MCA9308040.1"/>
    </source>
</evidence>
<evidence type="ECO:0000256" key="6">
    <source>
        <dbReference type="ARBA" id="ARBA00022741"/>
    </source>
</evidence>
<dbReference type="GO" id="GO:0006400">
    <property type="term" value="P:tRNA modification"/>
    <property type="evidence" value="ECO:0007669"/>
    <property type="project" value="TreeGrafter"/>
</dbReference>
<dbReference type="Gene3D" id="1.10.20.140">
    <property type="match status" value="1"/>
</dbReference>
<keyword evidence="5 10" id="KW-0819">tRNA processing</keyword>
<evidence type="ECO:0000256" key="10">
    <source>
        <dbReference type="HAMAP-Rule" id="MF_00185"/>
    </source>
</evidence>
<feature type="region of interest" description="Interaction with substrate tRNA" evidence="10">
    <location>
        <begin position="34"/>
        <end position="37"/>
    </location>
</feature>
<evidence type="ECO:0000256" key="1">
    <source>
        <dbReference type="ARBA" id="ARBA00001946"/>
    </source>
</evidence>
<keyword evidence="6 10" id="KW-0547">Nucleotide-binding</keyword>
<dbReference type="NCBIfam" id="TIGR00174">
    <property type="entry name" value="miaA"/>
    <property type="match status" value="1"/>
</dbReference>
<feature type="binding site" evidence="10">
    <location>
        <begin position="9"/>
        <end position="16"/>
    </location>
    <ligand>
        <name>ATP</name>
        <dbReference type="ChEBI" id="CHEBI:30616"/>
    </ligand>
</feature>
<comment type="catalytic activity">
    <reaction evidence="9 10 11">
        <text>adenosine(37) in tRNA + dimethylallyl diphosphate = N(6)-dimethylallyladenosine(37) in tRNA + diphosphate</text>
        <dbReference type="Rhea" id="RHEA:26482"/>
        <dbReference type="Rhea" id="RHEA-COMP:10162"/>
        <dbReference type="Rhea" id="RHEA-COMP:10375"/>
        <dbReference type="ChEBI" id="CHEBI:33019"/>
        <dbReference type="ChEBI" id="CHEBI:57623"/>
        <dbReference type="ChEBI" id="CHEBI:74411"/>
        <dbReference type="ChEBI" id="CHEBI:74415"/>
        <dbReference type="EC" id="2.5.1.75"/>
    </reaction>
</comment>
<evidence type="ECO:0000256" key="3">
    <source>
        <dbReference type="ARBA" id="ARBA00005842"/>
    </source>
</evidence>
<dbReference type="GO" id="GO:0052381">
    <property type="term" value="F:tRNA dimethylallyltransferase activity"/>
    <property type="evidence" value="ECO:0007669"/>
    <property type="project" value="UniProtKB-UniRule"/>
</dbReference>
<keyword evidence="8 10" id="KW-0460">Magnesium</keyword>
<organism evidence="14 15">
    <name type="scientific">candidate division WWE3 bacterium</name>
    <dbReference type="NCBI Taxonomy" id="2053526"/>
    <lineage>
        <taxon>Bacteria</taxon>
        <taxon>Katanobacteria</taxon>
    </lineage>
</organism>
<dbReference type="EMBL" id="JAGQNX010000023">
    <property type="protein sequence ID" value="MCA9308040.1"/>
    <property type="molecule type" value="Genomic_DNA"/>
</dbReference>
<evidence type="ECO:0000256" key="8">
    <source>
        <dbReference type="ARBA" id="ARBA00022842"/>
    </source>
</evidence>
<evidence type="ECO:0000256" key="9">
    <source>
        <dbReference type="ARBA" id="ARBA00049563"/>
    </source>
</evidence>
<evidence type="ECO:0000256" key="7">
    <source>
        <dbReference type="ARBA" id="ARBA00022840"/>
    </source>
</evidence>
<keyword evidence="4 10" id="KW-0808">Transferase</keyword>
<accession>A0A955EC78</accession>
<evidence type="ECO:0000256" key="5">
    <source>
        <dbReference type="ARBA" id="ARBA00022694"/>
    </source>
</evidence>
<evidence type="ECO:0000256" key="11">
    <source>
        <dbReference type="RuleBase" id="RU003783"/>
    </source>
</evidence>
<evidence type="ECO:0000256" key="12">
    <source>
        <dbReference type="RuleBase" id="RU003784"/>
    </source>
</evidence>
<name>A0A955EC78_UNCKA</name>
<comment type="function">
    <text evidence="2 10 12">Catalyzes the transfer of a dimethylallyl group onto the adenine at position 37 in tRNAs that read codons beginning with uridine, leading to the formation of N6-(dimethylallyl)adenosine (i(6)A).</text>
</comment>
<proteinExistence type="inferred from homology"/>
<dbReference type="InterPro" id="IPR039657">
    <property type="entry name" value="Dimethylallyltransferase"/>
</dbReference>
<feature type="site" description="Interaction with substrate tRNA" evidence="10">
    <location>
        <position position="110"/>
    </location>
</feature>
<dbReference type="GO" id="GO:0005524">
    <property type="term" value="F:ATP binding"/>
    <property type="evidence" value="ECO:0007669"/>
    <property type="project" value="UniProtKB-UniRule"/>
</dbReference>
<reference evidence="14" key="1">
    <citation type="submission" date="2020-04" db="EMBL/GenBank/DDBJ databases">
        <authorList>
            <person name="Zhang T."/>
        </authorList>
    </citation>
    <scope>NUCLEOTIDE SEQUENCE</scope>
    <source>
        <strain evidence="14">HKST-UBA79</strain>
    </source>
</reference>
<comment type="similarity">
    <text evidence="3 10 13">Belongs to the IPP transferase family.</text>
</comment>
<evidence type="ECO:0000313" key="15">
    <source>
        <dbReference type="Proteomes" id="UP000740557"/>
    </source>
</evidence>
<comment type="caution">
    <text evidence="14">The sequence shown here is derived from an EMBL/GenBank/DDBJ whole genome shotgun (WGS) entry which is preliminary data.</text>
</comment>
<dbReference type="Proteomes" id="UP000740557">
    <property type="component" value="Unassembled WGS sequence"/>
</dbReference>
<gene>
    <name evidence="10 14" type="primary">miaA</name>
    <name evidence="14" type="ORF">KC980_00870</name>
</gene>
<evidence type="ECO:0000256" key="13">
    <source>
        <dbReference type="RuleBase" id="RU003785"/>
    </source>
</evidence>
<comment type="caution">
    <text evidence="10">Lacks conserved residue(s) required for the propagation of feature annotation.</text>
</comment>
<comment type="subunit">
    <text evidence="10">Monomer.</text>
</comment>
<dbReference type="HAMAP" id="MF_00185">
    <property type="entry name" value="IPP_trans"/>
    <property type="match status" value="1"/>
</dbReference>
<dbReference type="InterPro" id="IPR018022">
    <property type="entry name" value="IPT"/>
</dbReference>
<protein>
    <recommendedName>
        <fullName evidence="10">tRNA dimethylallyltransferase</fullName>
        <ecNumber evidence="10">2.5.1.75</ecNumber>
    </recommendedName>
    <alternativeName>
        <fullName evidence="10">Dimethylallyl diphosphate:tRNA dimethylallyltransferase</fullName>
        <shortName evidence="10">DMAPP:tRNA dimethylallyltransferase</shortName>
        <shortName evidence="10">DMATase</shortName>
    </alternativeName>
    <alternativeName>
        <fullName evidence="10">Isopentenyl-diphosphate:tRNA isopentenyltransferase</fullName>
        <shortName evidence="10">IPP transferase</shortName>
        <shortName evidence="10">IPPT</shortName>
        <shortName evidence="10">IPTase</shortName>
    </alternativeName>
</protein>
<evidence type="ECO:0000256" key="2">
    <source>
        <dbReference type="ARBA" id="ARBA00003213"/>
    </source>
</evidence>
<dbReference type="EC" id="2.5.1.75" evidence="10"/>
<feature type="binding site" evidence="10">
    <location>
        <begin position="11"/>
        <end position="16"/>
    </location>
    <ligand>
        <name>substrate</name>
    </ligand>
</feature>
<dbReference type="Gene3D" id="3.40.50.300">
    <property type="entry name" value="P-loop containing nucleotide triphosphate hydrolases"/>
    <property type="match status" value="1"/>
</dbReference>
<dbReference type="SUPFAM" id="SSF52540">
    <property type="entry name" value="P-loop containing nucleoside triphosphate hydrolases"/>
    <property type="match status" value="1"/>
</dbReference>
<comment type="cofactor">
    <cofactor evidence="1 10">
        <name>Mg(2+)</name>
        <dbReference type="ChEBI" id="CHEBI:18420"/>
    </cofactor>
</comment>
<dbReference type="PANTHER" id="PTHR11088">
    <property type="entry name" value="TRNA DIMETHYLALLYLTRANSFERASE"/>
    <property type="match status" value="1"/>
</dbReference>
<dbReference type="AlphaFoldDB" id="A0A955EC78"/>
<dbReference type="Pfam" id="PF01715">
    <property type="entry name" value="IPPT"/>
    <property type="match status" value="1"/>
</dbReference>
<evidence type="ECO:0000256" key="4">
    <source>
        <dbReference type="ARBA" id="ARBA00022679"/>
    </source>
</evidence>
<keyword evidence="7 10" id="KW-0067">ATP-binding</keyword>
<dbReference type="InterPro" id="IPR027417">
    <property type="entry name" value="P-loop_NTPase"/>
</dbReference>
<feature type="site" description="Interaction with substrate tRNA" evidence="10">
    <location>
        <position position="133"/>
    </location>
</feature>
<dbReference type="PANTHER" id="PTHR11088:SF60">
    <property type="entry name" value="TRNA DIMETHYLALLYLTRANSFERASE"/>
    <property type="match status" value="1"/>
</dbReference>